<evidence type="ECO:0000313" key="3">
    <source>
        <dbReference type="Proteomes" id="UP001164459"/>
    </source>
</evidence>
<organism evidence="2 3">
    <name type="scientific">Nannocystis punicea</name>
    <dbReference type="NCBI Taxonomy" id="2995304"/>
    <lineage>
        <taxon>Bacteria</taxon>
        <taxon>Pseudomonadati</taxon>
        <taxon>Myxococcota</taxon>
        <taxon>Polyangia</taxon>
        <taxon>Nannocystales</taxon>
        <taxon>Nannocystaceae</taxon>
        <taxon>Nannocystis</taxon>
    </lineage>
</organism>
<reference evidence="2" key="1">
    <citation type="submission" date="2022-11" db="EMBL/GenBank/DDBJ databases">
        <title>Minimal conservation of predation-associated metabolite biosynthetic gene clusters underscores biosynthetic potential of Myxococcota including descriptions for ten novel species: Archangium lansinium sp. nov., Myxococcus landrumus sp. nov., Nannocystis bai.</title>
        <authorList>
            <person name="Ahearne A."/>
            <person name="Stevens C."/>
            <person name="Dowd S."/>
        </authorList>
    </citation>
    <scope>NUCLEOTIDE SEQUENCE</scope>
    <source>
        <strain evidence="2">Fl3</strain>
    </source>
</reference>
<dbReference type="RefSeq" id="WP_269032831.1">
    <property type="nucleotide sequence ID" value="NZ_CP114040.1"/>
</dbReference>
<keyword evidence="1" id="KW-0812">Transmembrane</keyword>
<keyword evidence="3" id="KW-1185">Reference proteome</keyword>
<gene>
    <name evidence="2" type="ORF">O0S08_30315</name>
</gene>
<dbReference type="Proteomes" id="UP001164459">
    <property type="component" value="Chromosome"/>
</dbReference>
<feature type="transmembrane region" description="Helical" evidence="1">
    <location>
        <begin position="44"/>
        <end position="64"/>
    </location>
</feature>
<keyword evidence="1" id="KW-1133">Transmembrane helix</keyword>
<evidence type="ECO:0000256" key="1">
    <source>
        <dbReference type="SAM" id="Phobius"/>
    </source>
</evidence>
<sequence length="132" mass="14590">MARASRPLLTALLSVVLAFFPKCPMCWAAYMSMFGGVWLAHTPYVAWLYPLLLGLFGLNLFILLRRAPRRGYGPFFLGLTGIAVILGARTLLPGDRWLLFLGMTLMVASSLVYSFTADRSPLSQLTGKEQTS</sequence>
<evidence type="ECO:0000313" key="2">
    <source>
        <dbReference type="EMBL" id="WAS90504.1"/>
    </source>
</evidence>
<protein>
    <recommendedName>
        <fullName evidence="4">MerC mercury resistance protein</fullName>
    </recommendedName>
</protein>
<dbReference type="EMBL" id="CP114040">
    <property type="protein sequence ID" value="WAS90504.1"/>
    <property type="molecule type" value="Genomic_DNA"/>
</dbReference>
<feature type="transmembrane region" description="Helical" evidence="1">
    <location>
        <begin position="97"/>
        <end position="115"/>
    </location>
</feature>
<accession>A0ABY7GUJ5</accession>
<proteinExistence type="predicted"/>
<evidence type="ECO:0008006" key="4">
    <source>
        <dbReference type="Google" id="ProtNLM"/>
    </source>
</evidence>
<feature type="transmembrane region" description="Helical" evidence="1">
    <location>
        <begin position="71"/>
        <end position="91"/>
    </location>
</feature>
<keyword evidence="1" id="KW-0472">Membrane</keyword>
<name>A0ABY7GUJ5_9BACT</name>